<gene>
    <name evidence="1" type="ORF">PSA21_348</name>
</gene>
<protein>
    <submittedName>
        <fullName evidence="1">Uncharacterized protein</fullName>
    </submittedName>
</protein>
<name>A0A481W6J1_9CAUD</name>
<evidence type="ECO:0000313" key="1">
    <source>
        <dbReference type="EMBL" id="QBJ02874.1"/>
    </source>
</evidence>
<organism evidence="1 2">
    <name type="scientific">Pseudomonas phage Psa21</name>
    <dbReference type="NCBI Taxonomy" id="2530023"/>
    <lineage>
        <taxon>Viruses</taxon>
        <taxon>Duplodnaviria</taxon>
        <taxon>Heunggongvirae</taxon>
        <taxon>Uroviricota</taxon>
        <taxon>Caudoviricetes</taxon>
        <taxon>Chimalliviridae</taxon>
        <taxon>Tepukevirus</taxon>
        <taxon>Tepukevirus Psa21</taxon>
    </lineage>
</organism>
<evidence type="ECO:0000313" key="2">
    <source>
        <dbReference type="Proteomes" id="UP000294134"/>
    </source>
</evidence>
<sequence length="63" mass="7415">MATITPTVITQTLQIANEHGLLKEGVYEAWHEYYYNTVSEENPSLEDFRKELIRRRSEEDLDA</sequence>
<dbReference type="Proteomes" id="UP000294134">
    <property type="component" value="Segment"/>
</dbReference>
<proteinExistence type="predicted"/>
<accession>A0A481W6J1</accession>
<keyword evidence="2" id="KW-1185">Reference proteome</keyword>
<reference evidence="1 2" key="1">
    <citation type="submission" date="2019-02" db="EMBL/GenBank/DDBJ databases">
        <authorList>
            <person name="Frampton R.A."/>
            <person name="Wojtus J.K."/>
            <person name="Fineran P.C."/>
            <person name="Hendrickson H.L."/>
        </authorList>
    </citation>
    <scope>NUCLEOTIDE SEQUENCE [LARGE SCALE GENOMIC DNA]</scope>
</reference>
<dbReference type="EMBL" id="MK552327">
    <property type="protein sequence ID" value="QBJ02874.1"/>
    <property type="molecule type" value="Genomic_DNA"/>
</dbReference>